<evidence type="ECO:0008006" key="5">
    <source>
        <dbReference type="Google" id="ProtNLM"/>
    </source>
</evidence>
<dbReference type="InterPro" id="IPR029001">
    <property type="entry name" value="ITPase-like_fam"/>
</dbReference>
<dbReference type="OrthoDB" id="10267058at2759"/>
<evidence type="ECO:0000313" key="4">
    <source>
        <dbReference type="Proteomes" id="UP000000689"/>
    </source>
</evidence>
<dbReference type="AlphaFoldDB" id="G0W6Q0"/>
<dbReference type="eggNOG" id="KOG1509">
    <property type="taxonomic scope" value="Eukaryota"/>
</dbReference>
<dbReference type="KEGG" id="ndi:NDAI_0B04270"/>
<name>G0W6Q0_NAUDC</name>
<reference evidence="3 4" key="1">
    <citation type="journal article" date="2011" name="Proc. Natl. Acad. Sci. U.S.A.">
        <title>Evolutionary erosion of yeast sex chromosomes by mating-type switching accidents.</title>
        <authorList>
            <person name="Gordon J.L."/>
            <person name="Armisen D."/>
            <person name="Proux-Wera E."/>
            <person name="Oheigeartaigh S.S."/>
            <person name="Byrne K.P."/>
            <person name="Wolfe K.H."/>
        </authorList>
    </citation>
    <scope>NUCLEOTIDE SEQUENCE [LARGE SCALE GENOMIC DNA]</scope>
    <source>
        <strain evidence="4">ATCC 10597 / BCRC 20456 / CBS 421 / NBRC 0211 / NRRL Y-12639</strain>
    </source>
</reference>
<dbReference type="EMBL" id="HE580268">
    <property type="protein sequence ID" value="CCD23461.1"/>
    <property type="molecule type" value="Genomic_DNA"/>
</dbReference>
<organism evidence="3 4">
    <name type="scientific">Naumovozyma dairenensis (strain ATCC 10597 / BCRC 20456 / CBS 421 / NBRC 0211 / NRRL Y-12639)</name>
    <name type="common">Saccharomyces dairenensis</name>
    <dbReference type="NCBI Taxonomy" id="1071378"/>
    <lineage>
        <taxon>Eukaryota</taxon>
        <taxon>Fungi</taxon>
        <taxon>Dikarya</taxon>
        <taxon>Ascomycota</taxon>
        <taxon>Saccharomycotina</taxon>
        <taxon>Saccharomycetes</taxon>
        <taxon>Saccharomycetales</taxon>
        <taxon>Saccharomycetaceae</taxon>
        <taxon>Naumovozyma</taxon>
    </lineage>
</organism>
<dbReference type="Gene3D" id="3.90.950.10">
    <property type="match status" value="1"/>
</dbReference>
<comment type="cofactor">
    <cofactor evidence="1">
        <name>a divalent metal cation</name>
        <dbReference type="ChEBI" id="CHEBI:60240"/>
    </cofactor>
</comment>
<dbReference type="Proteomes" id="UP000000689">
    <property type="component" value="Chromosome 2"/>
</dbReference>
<evidence type="ECO:0000256" key="2">
    <source>
        <dbReference type="ARBA" id="ARBA00022801"/>
    </source>
</evidence>
<dbReference type="PANTHER" id="PTHR43213:SF5">
    <property type="entry name" value="BIFUNCTIONAL DTTP_UTP PYROPHOSPHATASE_METHYLTRANSFERASE PROTEIN-RELATED"/>
    <property type="match status" value="1"/>
</dbReference>
<dbReference type="STRING" id="1071378.G0W6Q0"/>
<dbReference type="GO" id="GO:0047429">
    <property type="term" value="F:nucleoside triphosphate diphosphatase activity"/>
    <property type="evidence" value="ECO:0007669"/>
    <property type="project" value="InterPro"/>
</dbReference>
<dbReference type="HAMAP" id="MF_00528">
    <property type="entry name" value="Maf"/>
    <property type="match status" value="1"/>
</dbReference>
<protein>
    <recommendedName>
        <fullName evidence="5">Maf-like protein</fullName>
    </recommendedName>
</protein>
<dbReference type="InterPro" id="IPR003697">
    <property type="entry name" value="Maf-like"/>
</dbReference>
<gene>
    <name evidence="3" type="primary">NDAI0B04270</name>
    <name evidence="3" type="ordered locus">NDAI_0B04270</name>
</gene>
<dbReference type="GeneID" id="11498557"/>
<dbReference type="PANTHER" id="PTHR43213">
    <property type="entry name" value="BIFUNCTIONAL DTTP/UTP PYROPHOSPHATASE/METHYLTRANSFERASE PROTEIN-RELATED"/>
    <property type="match status" value="1"/>
</dbReference>
<dbReference type="HOGENOM" id="CLU_040416_0_2_1"/>
<dbReference type="SUPFAM" id="SSF52972">
    <property type="entry name" value="ITPase-like"/>
    <property type="match status" value="1"/>
</dbReference>
<dbReference type="RefSeq" id="XP_003668704.1">
    <property type="nucleotide sequence ID" value="XM_003668656.1"/>
</dbReference>
<dbReference type="OMA" id="RDQRMHK"/>
<sequence>MLSYYPGLSAERFNKKFQMILGSSSPRRYEILHDEMDFRDIEVRKPNFPEKLDKSKYINRPLEYVKDTAGFKAEEMMEYLEKEEQKPPKKGLPNKIEKVDEINKVKVVICADTIVIDPNNKIYEKPITESAQLEMLETFCYKFDKPIRVATAVNIIIWENSEKNMNSAFCKVTELHFDKNIPKTLIEEYVRSGAGLQAAGGFNIQDLNGTIIKKVQRDDDYYNVMGLPILPTYEKIFVLIKLFFQMYPIAQDCKQEDDERY</sequence>
<evidence type="ECO:0000313" key="3">
    <source>
        <dbReference type="EMBL" id="CCD23461.1"/>
    </source>
</evidence>
<proteinExistence type="inferred from homology"/>
<keyword evidence="2" id="KW-0378">Hydrolase</keyword>
<dbReference type="Pfam" id="PF02545">
    <property type="entry name" value="Maf"/>
    <property type="match status" value="1"/>
</dbReference>
<keyword evidence="4" id="KW-1185">Reference proteome</keyword>
<evidence type="ECO:0000256" key="1">
    <source>
        <dbReference type="ARBA" id="ARBA00001968"/>
    </source>
</evidence>
<dbReference type="NCBIfam" id="TIGR00172">
    <property type="entry name" value="maf"/>
    <property type="match status" value="1"/>
</dbReference>
<accession>G0W6Q0</accession>